<evidence type="ECO:0000256" key="2">
    <source>
        <dbReference type="SAM" id="MobiDB-lite"/>
    </source>
</evidence>
<organism evidence="3 4">
    <name type="scientific">Panicum virgatum</name>
    <name type="common">Blackwell switchgrass</name>
    <dbReference type="NCBI Taxonomy" id="38727"/>
    <lineage>
        <taxon>Eukaryota</taxon>
        <taxon>Viridiplantae</taxon>
        <taxon>Streptophyta</taxon>
        <taxon>Embryophyta</taxon>
        <taxon>Tracheophyta</taxon>
        <taxon>Spermatophyta</taxon>
        <taxon>Magnoliopsida</taxon>
        <taxon>Liliopsida</taxon>
        <taxon>Poales</taxon>
        <taxon>Poaceae</taxon>
        <taxon>PACMAD clade</taxon>
        <taxon>Panicoideae</taxon>
        <taxon>Panicodae</taxon>
        <taxon>Paniceae</taxon>
        <taxon>Panicinae</taxon>
        <taxon>Panicum</taxon>
        <taxon>Panicum sect. Hiantes</taxon>
    </lineage>
</organism>
<keyword evidence="4" id="KW-1185">Reference proteome</keyword>
<protein>
    <submittedName>
        <fullName evidence="3">Uncharacterized protein</fullName>
    </submittedName>
</protein>
<dbReference type="EMBL" id="CM029047">
    <property type="protein sequence ID" value="KAG2582912.1"/>
    <property type="molecule type" value="Genomic_DNA"/>
</dbReference>
<keyword evidence="1" id="KW-0175">Coiled coil</keyword>
<gene>
    <name evidence="3" type="ORF">PVAP13_6KG157800</name>
</gene>
<name>A0A8T0RAM1_PANVG</name>
<dbReference type="PANTHER" id="PTHR34807">
    <property type="entry name" value="OS08G0270800 PROTEIN"/>
    <property type="match status" value="1"/>
</dbReference>
<dbReference type="Proteomes" id="UP000823388">
    <property type="component" value="Chromosome 6K"/>
</dbReference>
<evidence type="ECO:0000313" key="3">
    <source>
        <dbReference type="EMBL" id="KAG2582912.1"/>
    </source>
</evidence>
<comment type="caution">
    <text evidence="3">The sequence shown here is derived from an EMBL/GenBank/DDBJ whole genome shotgun (WGS) entry which is preliminary data.</text>
</comment>
<feature type="compositionally biased region" description="Pro residues" evidence="2">
    <location>
        <begin position="17"/>
        <end position="26"/>
    </location>
</feature>
<evidence type="ECO:0000313" key="4">
    <source>
        <dbReference type="Proteomes" id="UP000823388"/>
    </source>
</evidence>
<feature type="coiled-coil region" evidence="1">
    <location>
        <begin position="46"/>
        <end position="97"/>
    </location>
</feature>
<accession>A0A8T0RAM1</accession>
<dbReference type="PANTHER" id="PTHR34807:SF3">
    <property type="entry name" value="OS08G0270800 PROTEIN"/>
    <property type="match status" value="1"/>
</dbReference>
<proteinExistence type="predicted"/>
<reference evidence="3" key="1">
    <citation type="submission" date="2020-05" db="EMBL/GenBank/DDBJ databases">
        <title>WGS assembly of Panicum virgatum.</title>
        <authorList>
            <person name="Lovell J.T."/>
            <person name="Jenkins J."/>
            <person name="Shu S."/>
            <person name="Juenger T.E."/>
            <person name="Schmutz J."/>
        </authorList>
    </citation>
    <scope>NUCLEOTIDE SEQUENCE</scope>
    <source>
        <strain evidence="3">AP13</strain>
    </source>
</reference>
<feature type="region of interest" description="Disordered" evidence="2">
    <location>
        <begin position="1"/>
        <end position="32"/>
    </location>
</feature>
<sequence length="258" mass="28907">MAAGKKARVVLAQPAAGSPPPRPPPLFSRAPGPVRGAGEEAAYWARLRYQALLHDYQELVKEAQAKRTRLQMERLNKQRLLAEVKFLRKRYKSMSENPSQTIVCRVRNPAMRPACCTAAAAWANDAHHQSVQAIGSSSRSQLVQWRQDDSPRPSPVIDLNEACEPVIFVINHFTSGNIREFCYLDVFVSFQGYEMEMGDHHGYGEPLGIDKVRRYPMEGVTAAGPSEVRIPAFWDARSPAGRAGKRKISWQDQLALRV</sequence>
<evidence type="ECO:0000256" key="1">
    <source>
        <dbReference type="SAM" id="Coils"/>
    </source>
</evidence>
<dbReference type="AlphaFoldDB" id="A0A8T0RAM1"/>